<reference evidence="3" key="1">
    <citation type="submission" date="2015-08" db="EMBL/GenBank/DDBJ databases">
        <authorList>
            <person name="Kim K.M."/>
        </authorList>
    </citation>
    <scope>NUCLEOTIDE SEQUENCE [LARGE SCALE GENOMIC DNA]</scope>
    <source>
        <strain evidence="3">KCTC 23892</strain>
    </source>
</reference>
<dbReference type="InterPro" id="IPR029903">
    <property type="entry name" value="RmlD-like-bd"/>
</dbReference>
<dbReference type="Proteomes" id="UP000094147">
    <property type="component" value="Chromosome"/>
</dbReference>
<evidence type="ECO:0000313" key="2">
    <source>
        <dbReference type="EMBL" id="AOE50943.1"/>
    </source>
</evidence>
<dbReference type="EMBL" id="CP012418">
    <property type="protein sequence ID" value="AOE50943.1"/>
    <property type="molecule type" value="Genomic_DNA"/>
</dbReference>
<evidence type="ECO:0000313" key="3">
    <source>
        <dbReference type="Proteomes" id="UP000094147"/>
    </source>
</evidence>
<dbReference type="OrthoDB" id="9808276at2"/>
<gene>
    <name evidence="2" type="ORF">KS2013_2239</name>
</gene>
<feature type="domain" description="RmlD-like substrate binding" evidence="1">
    <location>
        <begin position="1"/>
        <end position="170"/>
    </location>
</feature>
<name>A0A1B3BDU9_9GAMM</name>
<dbReference type="RefSeq" id="WP_068993956.1">
    <property type="nucleotide sequence ID" value="NZ_CP012418.1"/>
</dbReference>
<dbReference type="AlphaFoldDB" id="A0A1B3BDU9"/>
<dbReference type="InterPro" id="IPR036291">
    <property type="entry name" value="NAD(P)-bd_dom_sf"/>
</dbReference>
<sequence length="258" mass="29636">MNTLIIGAGKLGQRFYNFLKSEGENPITLSRSEKEWSDNHIQFNMLKAGVELPELPKLDQVYIIVAPDERNEVAYRQTYIHAVANIVQILHKQQDLFHCTFVSSTSVYSGNLEPVIDESTTPKPASFSGKVLLDAEKSLLNLHPNTSIVRASGLYSNQRSKLIDSLLDKDKYLDPKWLNLIHEKDLCHWLHYAGEREINMSIASDGHAFTRKQLQDFVKTGQYEEKNAEKCYRSALLKRMHLKYPSIFDWAKENIHNS</sequence>
<dbReference type="Gene3D" id="3.40.50.720">
    <property type="entry name" value="NAD(P)-binding Rossmann-like Domain"/>
    <property type="match status" value="1"/>
</dbReference>
<keyword evidence="3" id="KW-1185">Reference proteome</keyword>
<protein>
    <recommendedName>
        <fullName evidence="1">RmlD-like substrate binding domain-containing protein</fullName>
    </recommendedName>
</protein>
<accession>A0A1B3BDU9</accession>
<dbReference type="KEGG" id="ksd:KS2013_2239"/>
<dbReference type="STRING" id="1144748.KS2013_2239"/>
<dbReference type="SUPFAM" id="SSF51735">
    <property type="entry name" value="NAD(P)-binding Rossmann-fold domains"/>
    <property type="match status" value="1"/>
</dbReference>
<evidence type="ECO:0000259" key="1">
    <source>
        <dbReference type="Pfam" id="PF04321"/>
    </source>
</evidence>
<proteinExistence type="predicted"/>
<dbReference type="Pfam" id="PF04321">
    <property type="entry name" value="RmlD_sub_bind"/>
    <property type="match status" value="1"/>
</dbReference>
<organism evidence="2 3">
    <name type="scientific">Kangiella sediminilitoris</name>
    <dbReference type="NCBI Taxonomy" id="1144748"/>
    <lineage>
        <taxon>Bacteria</taxon>
        <taxon>Pseudomonadati</taxon>
        <taxon>Pseudomonadota</taxon>
        <taxon>Gammaproteobacteria</taxon>
        <taxon>Kangiellales</taxon>
        <taxon>Kangiellaceae</taxon>
        <taxon>Kangiella</taxon>
    </lineage>
</organism>